<comment type="caution">
    <text evidence="4">The sequence shown here is derived from an EMBL/GenBank/DDBJ whole genome shotgun (WGS) entry which is preliminary data.</text>
</comment>
<sequence length="1041" mass="119025">MSDDVAESRQSLDGVRASGDDIASEDAAEMRSEGADSSSVSQAVPSHDSFGSQQQLGASALGASLLPPLPNSTKQMAPTDVGLMGSPYGDDYALVRGDTMLDAMQSPLLEDGDGDLRSSGVSLAGGDTAGAPPSQLAQGGPETVDSTLLNQDAEEEEDMAILDSSHPLMKPIQDAIFKQLSKHMQKLELEIREKEEACRKEVKHREEVGVELYTLQQQLARLQAMLEGAEDNFGIIRGLREEGERTLKHTLAEYKREQEKLHQHSKNLEQHKLELEKISRTLKQVDLYNEELRSRILVAKRTTLKAEEDIIKQEMDKKRQDFFIDHLTEQLRRLQERRAMYETQLLAQQRETKAAIETLQDAATEMEAIQFEKRQLLNQWKSSLIGLQRRDDVLLQIEKGIEKNNEALASMSREIAGCKRALRVEQNKGETLSMMLGKLENEIDYVKRQIGTINDQQDKLKETYTMYMKSLNQAERELTQLQQERQAVQLEINAVQKACSQNAQATQKLERDIAERLQSQLSLEKGAQSTRRDNNRLRNAIHEKESNIASIQNELSNIRLEALNIGGRIKSMKDQISRIDEEMEERNTLIEKYEQEIRRRNDELGKRASEMDILNKKYDQVTGGNEEEHMGPLEATIHNLQKLVQTKEQECVQLQQFWLRAQNELVVMTKRSVEITDETQNLKMRLTVLNRKKMVVNNAFETEEKEIREHNRNIRQLQNDMVKINTLLSKQSNIHSQLEETNLELEQEFRARLKQAELESIQMERQLDDLKSEKARALTGLIEAERQMMLWEKKIQLAKETQAALDPNIGATEIREMGLEIHRMKLRYASMLKLQEKMISEMEKSVYRRESISNRGKAKGKGSVQLSLQKAISELSKKIRQTILDVQDCDQDIQTLDRSQVTIEKQIQEAQDSCRMLEEREETLHEEIESQAAVKTIVSAFGLAAAEAQSQGPATDGLDKVSNETLLQQRHYRRYQDLRDNKYVYVARDADSRSLEGTKALDRLERVQAMVHALRENAAPAGKHLISRLSDFLDAHIRLFQ</sequence>
<reference evidence="4 5" key="1">
    <citation type="submission" date="2023-09" db="EMBL/GenBank/DDBJ databases">
        <title>Pangenome analysis of Batrachochytrium dendrobatidis and related Chytrids.</title>
        <authorList>
            <person name="Yacoub M.N."/>
            <person name="Stajich J.E."/>
            <person name="James T.Y."/>
        </authorList>
    </citation>
    <scope>NUCLEOTIDE SEQUENCE [LARGE SCALE GENOMIC DNA]</scope>
    <source>
        <strain evidence="4 5">JEL0888</strain>
    </source>
</reference>
<dbReference type="InterPro" id="IPR037386">
    <property type="entry name" value="CCDC40"/>
</dbReference>
<dbReference type="PANTHER" id="PTHR16275">
    <property type="entry name" value="COILED-COIL DOMAIN-CONTAINING PROTEIN 40"/>
    <property type="match status" value="1"/>
</dbReference>
<feature type="compositionally biased region" description="Polar residues" evidence="2">
    <location>
        <begin position="35"/>
        <end position="44"/>
    </location>
</feature>
<gene>
    <name evidence="4" type="primary">CCDC40</name>
    <name evidence="4" type="ORF">HK105_207594</name>
</gene>
<dbReference type="PROSITE" id="PS50192">
    <property type="entry name" value="T_SNARE"/>
    <property type="match status" value="1"/>
</dbReference>
<protein>
    <submittedName>
        <fullName evidence="4">Coiled-coil domain-containing protein 40</fullName>
    </submittedName>
</protein>
<feature type="coiled-coil region" evidence="1">
    <location>
        <begin position="900"/>
        <end position="927"/>
    </location>
</feature>
<dbReference type="InterPro" id="IPR000727">
    <property type="entry name" value="T_SNARE_dom"/>
</dbReference>
<evidence type="ECO:0000313" key="5">
    <source>
        <dbReference type="Proteomes" id="UP001527925"/>
    </source>
</evidence>
<feature type="coiled-coil region" evidence="1">
    <location>
        <begin position="177"/>
        <end position="281"/>
    </location>
</feature>
<name>A0ABR4N064_9FUNG</name>
<keyword evidence="1" id="KW-0175">Coiled coil</keyword>
<feature type="coiled-coil region" evidence="1">
    <location>
        <begin position="324"/>
        <end position="379"/>
    </location>
</feature>
<proteinExistence type="predicted"/>
<dbReference type="PANTHER" id="PTHR16275:SF8">
    <property type="entry name" value="COILED-COIL DOMAIN-CONTAINING PROTEIN 40"/>
    <property type="match status" value="1"/>
</dbReference>
<evidence type="ECO:0000256" key="1">
    <source>
        <dbReference type="SAM" id="Coils"/>
    </source>
</evidence>
<dbReference type="Proteomes" id="UP001527925">
    <property type="component" value="Unassembled WGS sequence"/>
</dbReference>
<organism evidence="4 5">
    <name type="scientific">Polyrhizophydium stewartii</name>
    <dbReference type="NCBI Taxonomy" id="2732419"/>
    <lineage>
        <taxon>Eukaryota</taxon>
        <taxon>Fungi</taxon>
        <taxon>Fungi incertae sedis</taxon>
        <taxon>Chytridiomycota</taxon>
        <taxon>Chytridiomycota incertae sedis</taxon>
        <taxon>Chytridiomycetes</taxon>
        <taxon>Rhizophydiales</taxon>
        <taxon>Rhizophydiales incertae sedis</taxon>
        <taxon>Polyrhizophydium</taxon>
    </lineage>
</organism>
<feature type="coiled-coil region" evidence="1">
    <location>
        <begin position="457"/>
        <end position="498"/>
    </location>
</feature>
<evidence type="ECO:0000313" key="4">
    <source>
        <dbReference type="EMBL" id="KAL2912923.1"/>
    </source>
</evidence>
<feature type="coiled-coil region" evidence="1">
    <location>
        <begin position="527"/>
        <end position="603"/>
    </location>
</feature>
<evidence type="ECO:0000256" key="2">
    <source>
        <dbReference type="SAM" id="MobiDB-lite"/>
    </source>
</evidence>
<dbReference type="EMBL" id="JADGIZ020000055">
    <property type="protein sequence ID" value="KAL2912923.1"/>
    <property type="molecule type" value="Genomic_DNA"/>
</dbReference>
<feature type="coiled-coil region" evidence="1">
    <location>
        <begin position="700"/>
        <end position="801"/>
    </location>
</feature>
<feature type="region of interest" description="Disordered" evidence="2">
    <location>
        <begin position="1"/>
        <end position="82"/>
    </location>
</feature>
<feature type="region of interest" description="Disordered" evidence="2">
    <location>
        <begin position="106"/>
        <end position="144"/>
    </location>
</feature>
<evidence type="ECO:0000259" key="3">
    <source>
        <dbReference type="PROSITE" id="PS50192"/>
    </source>
</evidence>
<feature type="domain" description="T-SNARE coiled-coil homology" evidence="3">
    <location>
        <begin position="538"/>
        <end position="600"/>
    </location>
</feature>
<keyword evidence="5" id="KW-1185">Reference proteome</keyword>
<dbReference type="Gene3D" id="6.10.250.3110">
    <property type="match status" value="1"/>
</dbReference>
<feature type="compositionally biased region" description="Low complexity" evidence="2">
    <location>
        <begin position="51"/>
        <end position="66"/>
    </location>
</feature>
<dbReference type="Pfam" id="PF08647">
    <property type="entry name" value="BRE1"/>
    <property type="match status" value="1"/>
</dbReference>
<accession>A0ABR4N064</accession>